<reference evidence="1 2" key="1">
    <citation type="submission" date="2017-01" db="EMBL/GenBank/DDBJ databases">
        <title>Genomic analysis of Xuhuaishuia manganoxidans DY6-4.</title>
        <authorList>
            <person name="Wang X."/>
        </authorList>
    </citation>
    <scope>NUCLEOTIDE SEQUENCE [LARGE SCALE GENOMIC DNA]</scope>
    <source>
        <strain evidence="1 2">DY6-4</strain>
    </source>
</reference>
<dbReference type="EMBL" id="CP019124">
    <property type="protein sequence ID" value="APX88419.1"/>
    <property type="molecule type" value="Genomic_DNA"/>
</dbReference>
<dbReference type="OrthoDB" id="7687351at2"/>
<dbReference type="Gene3D" id="3.40.50.300">
    <property type="entry name" value="P-loop containing nucleotide triphosphate hydrolases"/>
    <property type="match status" value="1"/>
</dbReference>
<dbReference type="InterPro" id="IPR027417">
    <property type="entry name" value="P-loop_NTPase"/>
</dbReference>
<sequence>MLVFWKHSLVYLATPKTGTTAIHAALDPHADAVFRNPPGLKHSHLYRFETFVRPLLDRVEPRAWETVAVMREPASWIASWYRYRQRDELSGHRNSTRDIPYARFIEEYLSDAPPPRSNVGSQHFFMDLKGEVGITHLFAYEALHLLTEFFEERLGVPVRLKRQNGSPPAQTPLPLELEDRLRAHLERDYAIHDALRTAGGRLMLGPAEAGAEEE</sequence>
<proteinExistence type="predicted"/>
<protein>
    <submittedName>
        <fullName evidence="1">Uncharacterized protein</fullName>
    </submittedName>
</protein>
<dbReference type="Proteomes" id="UP000187266">
    <property type="component" value="Chromosome"/>
</dbReference>
<dbReference type="RefSeq" id="WP_076978443.1">
    <property type="nucleotide sequence ID" value="NZ_CP019124.1"/>
</dbReference>
<accession>A0A2M9DH64</accession>
<dbReference type="SUPFAM" id="SSF52540">
    <property type="entry name" value="P-loop containing nucleoside triphosphate hydrolases"/>
    <property type="match status" value="1"/>
</dbReference>
<dbReference type="AlphaFoldDB" id="A0A1U7DEU5"/>
<keyword evidence="2" id="KW-1185">Reference proteome</keyword>
<name>A0A1U7DEU5_9RHOB</name>
<gene>
    <name evidence="1" type="ORF">BV394_00640</name>
</gene>
<dbReference type="STRING" id="1267768.BV394_00640"/>
<organism evidence="1 2">
    <name type="scientific">Brevirhabdus pacifica</name>
    <dbReference type="NCBI Taxonomy" id="1267768"/>
    <lineage>
        <taxon>Bacteria</taxon>
        <taxon>Pseudomonadati</taxon>
        <taxon>Pseudomonadota</taxon>
        <taxon>Alphaproteobacteria</taxon>
        <taxon>Rhodobacterales</taxon>
        <taxon>Paracoccaceae</taxon>
        <taxon>Brevirhabdus</taxon>
    </lineage>
</organism>
<evidence type="ECO:0000313" key="2">
    <source>
        <dbReference type="Proteomes" id="UP000187266"/>
    </source>
</evidence>
<accession>A0A1U7DEU5</accession>
<evidence type="ECO:0000313" key="1">
    <source>
        <dbReference type="EMBL" id="APX88419.1"/>
    </source>
</evidence>